<dbReference type="EMBL" id="ML180016">
    <property type="protein sequence ID" value="THU79518.1"/>
    <property type="molecule type" value="Genomic_DNA"/>
</dbReference>
<dbReference type="AlphaFoldDB" id="A0A4S8KVK0"/>
<dbReference type="Proteomes" id="UP000297245">
    <property type="component" value="Unassembled WGS sequence"/>
</dbReference>
<gene>
    <name evidence="3" type="ORF">K435DRAFT_785805</name>
</gene>
<protein>
    <submittedName>
        <fullName evidence="3">Uncharacterized protein</fullName>
    </submittedName>
</protein>
<feature type="transmembrane region" description="Helical" evidence="2">
    <location>
        <begin position="49"/>
        <end position="75"/>
    </location>
</feature>
<name>A0A4S8KVK0_DENBC</name>
<keyword evidence="4" id="KW-1185">Reference proteome</keyword>
<reference evidence="3 4" key="1">
    <citation type="journal article" date="2019" name="Nat. Ecol. Evol.">
        <title>Megaphylogeny resolves global patterns of mushroom evolution.</title>
        <authorList>
            <person name="Varga T."/>
            <person name="Krizsan K."/>
            <person name="Foldi C."/>
            <person name="Dima B."/>
            <person name="Sanchez-Garcia M."/>
            <person name="Sanchez-Ramirez S."/>
            <person name="Szollosi G.J."/>
            <person name="Szarkandi J.G."/>
            <person name="Papp V."/>
            <person name="Albert L."/>
            <person name="Andreopoulos W."/>
            <person name="Angelini C."/>
            <person name="Antonin V."/>
            <person name="Barry K.W."/>
            <person name="Bougher N.L."/>
            <person name="Buchanan P."/>
            <person name="Buyck B."/>
            <person name="Bense V."/>
            <person name="Catcheside P."/>
            <person name="Chovatia M."/>
            <person name="Cooper J."/>
            <person name="Damon W."/>
            <person name="Desjardin D."/>
            <person name="Finy P."/>
            <person name="Geml J."/>
            <person name="Haridas S."/>
            <person name="Hughes K."/>
            <person name="Justo A."/>
            <person name="Karasinski D."/>
            <person name="Kautmanova I."/>
            <person name="Kiss B."/>
            <person name="Kocsube S."/>
            <person name="Kotiranta H."/>
            <person name="LaButti K.M."/>
            <person name="Lechner B.E."/>
            <person name="Liimatainen K."/>
            <person name="Lipzen A."/>
            <person name="Lukacs Z."/>
            <person name="Mihaltcheva S."/>
            <person name="Morgado L.N."/>
            <person name="Niskanen T."/>
            <person name="Noordeloos M.E."/>
            <person name="Ohm R.A."/>
            <person name="Ortiz-Santana B."/>
            <person name="Ovrebo C."/>
            <person name="Racz N."/>
            <person name="Riley R."/>
            <person name="Savchenko A."/>
            <person name="Shiryaev A."/>
            <person name="Soop K."/>
            <person name="Spirin V."/>
            <person name="Szebenyi C."/>
            <person name="Tomsovsky M."/>
            <person name="Tulloss R.E."/>
            <person name="Uehling J."/>
            <person name="Grigoriev I.V."/>
            <person name="Vagvolgyi C."/>
            <person name="Papp T."/>
            <person name="Martin F.M."/>
            <person name="Miettinen O."/>
            <person name="Hibbett D.S."/>
            <person name="Nagy L.G."/>
        </authorList>
    </citation>
    <scope>NUCLEOTIDE SEQUENCE [LARGE SCALE GENOMIC DNA]</scope>
    <source>
        <strain evidence="3 4">CBS 962.96</strain>
    </source>
</reference>
<organism evidence="3 4">
    <name type="scientific">Dendrothele bispora (strain CBS 962.96)</name>
    <dbReference type="NCBI Taxonomy" id="1314807"/>
    <lineage>
        <taxon>Eukaryota</taxon>
        <taxon>Fungi</taxon>
        <taxon>Dikarya</taxon>
        <taxon>Basidiomycota</taxon>
        <taxon>Agaricomycotina</taxon>
        <taxon>Agaricomycetes</taxon>
        <taxon>Agaricomycetidae</taxon>
        <taxon>Agaricales</taxon>
        <taxon>Agaricales incertae sedis</taxon>
        <taxon>Dendrothele</taxon>
    </lineage>
</organism>
<feature type="compositionally biased region" description="Basic and acidic residues" evidence="1">
    <location>
        <begin position="202"/>
        <end position="221"/>
    </location>
</feature>
<keyword evidence="2" id="KW-1133">Transmembrane helix</keyword>
<proteinExistence type="predicted"/>
<evidence type="ECO:0000313" key="3">
    <source>
        <dbReference type="EMBL" id="THU79518.1"/>
    </source>
</evidence>
<evidence type="ECO:0000256" key="2">
    <source>
        <dbReference type="SAM" id="Phobius"/>
    </source>
</evidence>
<feature type="region of interest" description="Disordered" evidence="1">
    <location>
        <begin position="179"/>
        <end position="221"/>
    </location>
</feature>
<keyword evidence="2" id="KW-0812">Transmembrane</keyword>
<evidence type="ECO:0000256" key="1">
    <source>
        <dbReference type="SAM" id="MobiDB-lite"/>
    </source>
</evidence>
<sequence length="221" mass="24649">MVFAKLGFSIVACSIIPQFYYPFSDLPISDSTQETLRDLTWLLVKTGGAIGVGCLFLFVVSVIYVLLTTILYHIVARYDFSPTVKAFVKKYRAAEKACLEEDNGDDTPKSLRSRLIEILLDLIVSVCLLLNDAILNRSEDTTIVDGAKIVAIDDLLIFATVILICAASKKISDMNEARRAKGEQDRLQNDEELKIGVSKQEAMPEHKSEQELNDIDDVKKN</sequence>
<feature type="compositionally biased region" description="Basic and acidic residues" evidence="1">
    <location>
        <begin position="179"/>
        <end position="194"/>
    </location>
</feature>
<feature type="transmembrane region" description="Helical" evidence="2">
    <location>
        <begin position="118"/>
        <end position="135"/>
    </location>
</feature>
<feature type="transmembrane region" description="Helical" evidence="2">
    <location>
        <begin position="147"/>
        <end position="168"/>
    </location>
</feature>
<evidence type="ECO:0000313" key="4">
    <source>
        <dbReference type="Proteomes" id="UP000297245"/>
    </source>
</evidence>
<accession>A0A4S8KVK0</accession>
<keyword evidence="2" id="KW-0472">Membrane</keyword>